<dbReference type="Proteomes" id="UP001221757">
    <property type="component" value="Unassembled WGS sequence"/>
</dbReference>
<dbReference type="InterPro" id="IPR036188">
    <property type="entry name" value="FAD/NAD-bd_sf"/>
</dbReference>
<comment type="cofactor">
    <cofactor evidence="1 6">
        <name>FAD</name>
        <dbReference type="ChEBI" id="CHEBI:57692"/>
    </cofactor>
</comment>
<dbReference type="PROSITE" id="PS00624">
    <property type="entry name" value="GMC_OXRED_2"/>
    <property type="match status" value="1"/>
</dbReference>
<feature type="binding site" evidence="6">
    <location>
        <position position="260"/>
    </location>
    <ligand>
        <name>FAD</name>
        <dbReference type="ChEBI" id="CHEBI:57692"/>
    </ligand>
</feature>
<sequence>MLATVAVTLALALAGQSKIYDSVADLTTLSYDFILVGGGTAGSVVANRLTEDANVSVLVLEAGVTNEGVVDSQAPFLVLDMLMHPIWSYNYSTTPQIGLGGRVIPYQRGRILGGCSSHNGMFYTRGSADDFDRYAALTSDVGWSWGRLLPYFFKNERWTAPADQHDTHGQFDPAVHSTHGVTSVSLAGYPWPAGERVIQTTKEFPDEFPFNLDTNSGAPLGVGWLQFTIGGGERSSAATSYLSPTIQQRPNLHILLNAQVFRLLANTTAQGVTIHGVEFSHNESPALSTVTASKEIILAAGTIGTPQILLASGIGNKTALAALGIDAIVDLPSVGMNVSDHAAVVPTWSVPNNTNTVDEVRQNATRFEEAYREWNTSKTGPFTTIGVTHLGKLPGSDFETRYRRLESDVFHGFKDPSAGPRTPHIELKFAAGSASGLVPGHFFSINTAVVSPMSRGSITLNRTHPLTGPPLIDPGLLSNSFDVLALREGVKMARRFVEAKAWQGYILNEADPFANATTDAELDAAIRATAGTSSHLVGSAAMSARGAGYGVVDPDLRVKGTVGLRVIDASVLPIVPSAHTQAAVYVIAERGVDLVKAAWAQ</sequence>
<feature type="active site" description="Proton donor" evidence="5">
    <location>
        <position position="535"/>
    </location>
</feature>
<dbReference type="EMBL" id="JARKIE010000318">
    <property type="protein sequence ID" value="KAJ7654786.1"/>
    <property type="molecule type" value="Genomic_DNA"/>
</dbReference>
<dbReference type="GO" id="GO:0016614">
    <property type="term" value="F:oxidoreductase activity, acting on CH-OH group of donors"/>
    <property type="evidence" value="ECO:0007669"/>
    <property type="project" value="InterPro"/>
</dbReference>
<keyword evidence="3" id="KW-0285">Flavoprotein</keyword>
<keyword evidence="7" id="KW-0732">Signal</keyword>
<dbReference type="PIRSF" id="PIRSF000137">
    <property type="entry name" value="Alcohol_oxidase"/>
    <property type="match status" value="1"/>
</dbReference>
<dbReference type="Gene3D" id="3.50.50.60">
    <property type="entry name" value="FAD/NAD(P)-binding domain"/>
    <property type="match status" value="1"/>
</dbReference>
<dbReference type="PANTHER" id="PTHR11552:SF147">
    <property type="entry name" value="CHOLINE DEHYDROGENASE, MITOCHONDRIAL"/>
    <property type="match status" value="1"/>
</dbReference>
<gene>
    <name evidence="9" type="ORF">B0H17DRAFT_1163487</name>
</gene>
<keyword evidence="10" id="KW-1185">Reference proteome</keyword>
<dbReference type="InterPro" id="IPR000172">
    <property type="entry name" value="GMC_OxRdtase_N"/>
</dbReference>
<dbReference type="Pfam" id="PF00732">
    <property type="entry name" value="GMC_oxred_N"/>
    <property type="match status" value="1"/>
</dbReference>
<evidence type="ECO:0000256" key="5">
    <source>
        <dbReference type="PIRSR" id="PIRSR000137-1"/>
    </source>
</evidence>
<evidence type="ECO:0000256" key="3">
    <source>
        <dbReference type="ARBA" id="ARBA00022630"/>
    </source>
</evidence>
<protein>
    <submittedName>
        <fullName evidence="9">Pyranose dehydrogenase</fullName>
    </submittedName>
</protein>
<evidence type="ECO:0000259" key="8">
    <source>
        <dbReference type="PROSITE" id="PS00624"/>
    </source>
</evidence>
<feature type="active site" description="Proton acceptor" evidence="5">
    <location>
        <position position="579"/>
    </location>
</feature>
<evidence type="ECO:0000313" key="10">
    <source>
        <dbReference type="Proteomes" id="UP001221757"/>
    </source>
</evidence>
<evidence type="ECO:0000256" key="7">
    <source>
        <dbReference type="SAM" id="SignalP"/>
    </source>
</evidence>
<dbReference type="InterPro" id="IPR012132">
    <property type="entry name" value="GMC_OxRdtase"/>
</dbReference>
<dbReference type="GO" id="GO:0050660">
    <property type="term" value="F:flavin adenine dinucleotide binding"/>
    <property type="evidence" value="ECO:0007669"/>
    <property type="project" value="InterPro"/>
</dbReference>
<evidence type="ECO:0000313" key="9">
    <source>
        <dbReference type="EMBL" id="KAJ7654786.1"/>
    </source>
</evidence>
<dbReference type="AlphaFoldDB" id="A0AAD7G3B7"/>
<feature type="signal peptide" evidence="7">
    <location>
        <begin position="1"/>
        <end position="17"/>
    </location>
</feature>
<dbReference type="Pfam" id="PF05199">
    <property type="entry name" value="GMC_oxred_C"/>
    <property type="match status" value="1"/>
</dbReference>
<organism evidence="9 10">
    <name type="scientific">Mycena rosella</name>
    <name type="common">Pink bonnet</name>
    <name type="synonym">Agaricus rosellus</name>
    <dbReference type="NCBI Taxonomy" id="1033263"/>
    <lineage>
        <taxon>Eukaryota</taxon>
        <taxon>Fungi</taxon>
        <taxon>Dikarya</taxon>
        <taxon>Basidiomycota</taxon>
        <taxon>Agaricomycotina</taxon>
        <taxon>Agaricomycetes</taxon>
        <taxon>Agaricomycetidae</taxon>
        <taxon>Agaricales</taxon>
        <taxon>Marasmiineae</taxon>
        <taxon>Mycenaceae</taxon>
        <taxon>Mycena</taxon>
    </lineage>
</organism>
<dbReference type="SUPFAM" id="SSF54373">
    <property type="entry name" value="FAD-linked reductases, C-terminal domain"/>
    <property type="match status" value="1"/>
</dbReference>
<reference evidence="9" key="1">
    <citation type="submission" date="2023-03" db="EMBL/GenBank/DDBJ databases">
        <title>Massive genome expansion in bonnet fungi (Mycena s.s.) driven by repeated elements and novel gene families across ecological guilds.</title>
        <authorList>
            <consortium name="Lawrence Berkeley National Laboratory"/>
            <person name="Harder C.B."/>
            <person name="Miyauchi S."/>
            <person name="Viragh M."/>
            <person name="Kuo A."/>
            <person name="Thoen E."/>
            <person name="Andreopoulos B."/>
            <person name="Lu D."/>
            <person name="Skrede I."/>
            <person name="Drula E."/>
            <person name="Henrissat B."/>
            <person name="Morin E."/>
            <person name="Kohler A."/>
            <person name="Barry K."/>
            <person name="LaButti K."/>
            <person name="Morin E."/>
            <person name="Salamov A."/>
            <person name="Lipzen A."/>
            <person name="Mereny Z."/>
            <person name="Hegedus B."/>
            <person name="Baldrian P."/>
            <person name="Stursova M."/>
            <person name="Weitz H."/>
            <person name="Taylor A."/>
            <person name="Grigoriev I.V."/>
            <person name="Nagy L.G."/>
            <person name="Martin F."/>
            <person name="Kauserud H."/>
        </authorList>
    </citation>
    <scope>NUCLEOTIDE SEQUENCE</scope>
    <source>
        <strain evidence="9">CBHHK067</strain>
    </source>
</reference>
<feature type="domain" description="Glucose-methanol-choline oxidoreductase N-terminal" evidence="8">
    <location>
        <begin position="301"/>
        <end position="315"/>
    </location>
</feature>
<feature type="chain" id="PRO_5042264192" evidence="7">
    <location>
        <begin position="18"/>
        <end position="601"/>
    </location>
</feature>
<evidence type="ECO:0000256" key="1">
    <source>
        <dbReference type="ARBA" id="ARBA00001974"/>
    </source>
</evidence>
<comment type="similarity">
    <text evidence="2">Belongs to the GMC oxidoreductase family.</text>
</comment>
<accession>A0AAD7G3B7</accession>
<comment type="caution">
    <text evidence="9">The sequence shown here is derived from an EMBL/GenBank/DDBJ whole genome shotgun (WGS) entry which is preliminary data.</text>
</comment>
<evidence type="ECO:0000256" key="6">
    <source>
        <dbReference type="PIRSR" id="PIRSR000137-2"/>
    </source>
</evidence>
<dbReference type="PANTHER" id="PTHR11552">
    <property type="entry name" value="GLUCOSE-METHANOL-CHOLINE GMC OXIDOREDUCTASE"/>
    <property type="match status" value="1"/>
</dbReference>
<evidence type="ECO:0000256" key="2">
    <source>
        <dbReference type="ARBA" id="ARBA00010790"/>
    </source>
</evidence>
<dbReference type="Gene3D" id="3.30.560.10">
    <property type="entry name" value="Glucose Oxidase, domain 3"/>
    <property type="match status" value="1"/>
</dbReference>
<proteinExistence type="inferred from homology"/>
<name>A0AAD7G3B7_MYCRO</name>
<evidence type="ECO:0000256" key="4">
    <source>
        <dbReference type="ARBA" id="ARBA00022827"/>
    </source>
</evidence>
<dbReference type="InterPro" id="IPR007867">
    <property type="entry name" value="GMC_OxRtase_C"/>
</dbReference>
<dbReference type="SUPFAM" id="SSF51905">
    <property type="entry name" value="FAD/NAD(P)-binding domain"/>
    <property type="match status" value="1"/>
</dbReference>
<keyword evidence="4 6" id="KW-0274">FAD</keyword>